<feature type="compositionally biased region" description="Polar residues" evidence="1">
    <location>
        <begin position="101"/>
        <end position="117"/>
    </location>
</feature>
<keyword evidence="2" id="KW-1185">Reference proteome</keyword>
<sequence length="117" mass="13539">RFIWVKDVTAPVSSTNLRVFRFTRVPFGIQDNIYMDNVFLTAYQIPAAIEKGQEAKSVFKEADMNLREFRSNSREVLSALNKDSDSLQQMVFNTKKCDNWPQPNDSFSHIQRSSMTP</sequence>
<organism evidence="2 3">
    <name type="scientific">Parascaris equorum</name>
    <name type="common">Equine roundworm</name>
    <dbReference type="NCBI Taxonomy" id="6256"/>
    <lineage>
        <taxon>Eukaryota</taxon>
        <taxon>Metazoa</taxon>
        <taxon>Ecdysozoa</taxon>
        <taxon>Nematoda</taxon>
        <taxon>Chromadorea</taxon>
        <taxon>Rhabditida</taxon>
        <taxon>Spirurina</taxon>
        <taxon>Ascaridomorpha</taxon>
        <taxon>Ascaridoidea</taxon>
        <taxon>Ascarididae</taxon>
        <taxon>Parascaris</taxon>
    </lineage>
</organism>
<dbReference type="AlphaFoldDB" id="A0A914R8L9"/>
<evidence type="ECO:0000313" key="3">
    <source>
        <dbReference type="WBParaSite" id="PEQ_0000281101-mRNA-1"/>
    </source>
</evidence>
<evidence type="ECO:0000256" key="1">
    <source>
        <dbReference type="SAM" id="MobiDB-lite"/>
    </source>
</evidence>
<name>A0A914R8L9_PAREQ</name>
<accession>A0A914R8L9</accession>
<evidence type="ECO:0000313" key="2">
    <source>
        <dbReference type="Proteomes" id="UP000887564"/>
    </source>
</evidence>
<dbReference type="Proteomes" id="UP000887564">
    <property type="component" value="Unplaced"/>
</dbReference>
<dbReference type="WBParaSite" id="PEQ_0000281101-mRNA-1">
    <property type="protein sequence ID" value="PEQ_0000281101-mRNA-1"/>
    <property type="gene ID" value="PEQ_0000281101"/>
</dbReference>
<reference evidence="3" key="1">
    <citation type="submission" date="2022-11" db="UniProtKB">
        <authorList>
            <consortium name="WormBaseParasite"/>
        </authorList>
    </citation>
    <scope>IDENTIFICATION</scope>
</reference>
<proteinExistence type="predicted"/>
<protein>
    <submittedName>
        <fullName evidence="3">Uncharacterized protein</fullName>
    </submittedName>
</protein>
<feature type="region of interest" description="Disordered" evidence="1">
    <location>
        <begin position="96"/>
        <end position="117"/>
    </location>
</feature>